<keyword evidence="2" id="KW-0808">Transferase</keyword>
<proteinExistence type="inferred from homology"/>
<evidence type="ECO:0000256" key="1">
    <source>
        <dbReference type="ARBA" id="ARBA00009861"/>
    </source>
</evidence>
<dbReference type="AlphaFoldDB" id="A0AAV0MB33"/>
<keyword evidence="4" id="KW-0812">Transmembrane</keyword>
<evidence type="ECO:0000256" key="3">
    <source>
        <dbReference type="ARBA" id="ARBA00023315"/>
    </source>
</evidence>
<dbReference type="PANTHER" id="PTHR31623:SF28">
    <property type="entry name" value="BAHD ACYLTRANSFERASE"/>
    <property type="match status" value="1"/>
</dbReference>
<gene>
    <name evidence="5" type="ORF">LITE_LOCUS27787</name>
</gene>
<comment type="caution">
    <text evidence="5">The sequence shown here is derived from an EMBL/GenBank/DDBJ whole genome shotgun (WGS) entry which is preliminary data.</text>
</comment>
<keyword evidence="3" id="KW-0012">Acyltransferase</keyword>
<evidence type="ECO:0000256" key="2">
    <source>
        <dbReference type="ARBA" id="ARBA00022679"/>
    </source>
</evidence>
<keyword evidence="6" id="KW-1185">Reference proteome</keyword>
<reference evidence="5" key="1">
    <citation type="submission" date="2022-08" db="EMBL/GenBank/DDBJ databases">
        <authorList>
            <person name="Gutierrez-Valencia J."/>
        </authorList>
    </citation>
    <scope>NUCLEOTIDE SEQUENCE</scope>
</reference>
<accession>A0AAV0MB33</accession>
<evidence type="ECO:0000313" key="6">
    <source>
        <dbReference type="Proteomes" id="UP001154282"/>
    </source>
</evidence>
<comment type="similarity">
    <text evidence="1">Belongs to the plant acyltransferase family.</text>
</comment>
<dbReference type="EMBL" id="CAMGYJ010000007">
    <property type="protein sequence ID" value="CAI0443706.1"/>
    <property type="molecule type" value="Genomic_DNA"/>
</dbReference>
<dbReference type="Gene3D" id="3.30.559.10">
    <property type="entry name" value="Chloramphenicol acetyltransferase-like domain"/>
    <property type="match status" value="2"/>
</dbReference>
<dbReference type="InterPro" id="IPR023213">
    <property type="entry name" value="CAT-like_dom_sf"/>
</dbReference>
<dbReference type="GO" id="GO:0016746">
    <property type="term" value="F:acyltransferase activity"/>
    <property type="evidence" value="ECO:0007669"/>
    <property type="project" value="UniProtKB-KW"/>
</dbReference>
<dbReference type="PANTHER" id="PTHR31623">
    <property type="entry name" value="F21J9.9"/>
    <property type="match status" value="1"/>
</dbReference>
<evidence type="ECO:0000313" key="5">
    <source>
        <dbReference type="EMBL" id="CAI0443706.1"/>
    </source>
</evidence>
<protein>
    <submittedName>
        <fullName evidence="5">Uncharacterized protein</fullName>
    </submittedName>
</protein>
<evidence type="ECO:0000256" key="4">
    <source>
        <dbReference type="SAM" id="Phobius"/>
    </source>
</evidence>
<dbReference type="Pfam" id="PF02458">
    <property type="entry name" value="Transferase"/>
    <property type="match status" value="1"/>
</dbReference>
<sequence length="402" mass="44807">MKASLSQTLDAYYPLAGRYKDAALTVECNDEGVDFGVEACVVGGGDMSDALREPDGDRLLALLPCRPRERHVDSEGKLVLLAVQLNFFGCGGVAIGISMWHGVADACTLACFLRAWATINLGCGSLVGSVVLDCTSIFPPTRIDDATPAIESPSNSTPHTKIKRFVFQSFQIAALRSGIQSYWQQQQRPTRVQAVSALIWSAVIKIAMDKKKLPPTTISHGDEEELIHRYHVGMMVVNLRPRMDPPLPEQVMGNLVHVPVFAKWPMSYHHEEVEETTEAANELRAQLAEKLRESVGMVRDEEVRKIFGSTGGYSDLFKLFVEEHGKGNLVAFSSWCRFPFYETDFGWGRPTWVGYFNMMDNLVLLIDGKDGEGIEAWVSLSDEDMYKFQDNHGILQYADFKS</sequence>
<name>A0AAV0MB33_9ROSI</name>
<feature type="transmembrane region" description="Helical" evidence="4">
    <location>
        <begin position="78"/>
        <end position="100"/>
    </location>
</feature>
<dbReference type="Proteomes" id="UP001154282">
    <property type="component" value="Unassembled WGS sequence"/>
</dbReference>
<keyword evidence="4" id="KW-1133">Transmembrane helix</keyword>
<organism evidence="5 6">
    <name type="scientific">Linum tenue</name>
    <dbReference type="NCBI Taxonomy" id="586396"/>
    <lineage>
        <taxon>Eukaryota</taxon>
        <taxon>Viridiplantae</taxon>
        <taxon>Streptophyta</taxon>
        <taxon>Embryophyta</taxon>
        <taxon>Tracheophyta</taxon>
        <taxon>Spermatophyta</taxon>
        <taxon>Magnoliopsida</taxon>
        <taxon>eudicotyledons</taxon>
        <taxon>Gunneridae</taxon>
        <taxon>Pentapetalae</taxon>
        <taxon>rosids</taxon>
        <taxon>fabids</taxon>
        <taxon>Malpighiales</taxon>
        <taxon>Linaceae</taxon>
        <taxon>Linum</taxon>
    </lineage>
</organism>
<keyword evidence="4" id="KW-0472">Membrane</keyword>